<dbReference type="GeneTree" id="ENSGT00940000161726"/>
<dbReference type="GO" id="GO:0004461">
    <property type="term" value="F:lactose synthase activity"/>
    <property type="evidence" value="ECO:0007669"/>
    <property type="project" value="Ensembl"/>
</dbReference>
<evidence type="ECO:0000259" key="12">
    <source>
        <dbReference type="PROSITE" id="PS00128"/>
    </source>
</evidence>
<keyword evidence="5" id="KW-0479">Metal-binding</keyword>
<evidence type="ECO:0000256" key="1">
    <source>
        <dbReference type="ARBA" id="ARBA00002592"/>
    </source>
</evidence>
<dbReference type="PROSITE" id="PS00128">
    <property type="entry name" value="GLYCOSYL_HYDROL_F22_1"/>
    <property type="match status" value="1"/>
</dbReference>
<comment type="subunit">
    <text evidence="3">Lactose synthase (LS) is a heterodimer of a catalytic component, beta1,4-galactosyltransferase (beta4Gal-T1) and a regulatory component, alpha-lactalbumin (LA).</text>
</comment>
<evidence type="ECO:0000256" key="8">
    <source>
        <dbReference type="ARBA" id="ARBA00023091"/>
    </source>
</evidence>
<comment type="function">
    <text evidence="1">Regulatory subunit of lactose synthase, changes the substrate specificity of galactosyltransferase in the mammary gland making glucose a good acceptor substrate for this enzyme. This enables LS to synthesize lactose, the major carbohydrate component of milk. In other tissues, galactosyltransferase transfers galactose onto the N-acetylglucosamine of the oligosaccharide chains in glycoproteins.</text>
</comment>
<name>A0A452SS98_URSAM</name>
<dbReference type="InterPro" id="IPR001916">
    <property type="entry name" value="Glyco_hydro_22"/>
</dbReference>
<dbReference type="Pfam" id="PF00062">
    <property type="entry name" value="Lys"/>
    <property type="match status" value="1"/>
</dbReference>
<comment type="subcellular location">
    <subcellularLocation>
        <location evidence="2">Secreted</location>
    </subcellularLocation>
</comment>
<dbReference type="GO" id="GO:0005576">
    <property type="term" value="C:extracellular region"/>
    <property type="evidence" value="ECO:0007669"/>
    <property type="project" value="UniProtKB-SubCell"/>
</dbReference>
<comment type="similarity">
    <text evidence="11">Belongs to the glycosyl hydrolase 22 family.</text>
</comment>
<evidence type="ECO:0000256" key="10">
    <source>
        <dbReference type="ARBA" id="ARBA00031746"/>
    </source>
</evidence>
<dbReference type="PANTHER" id="PTHR11407">
    <property type="entry name" value="LYSOZYME C"/>
    <property type="match status" value="1"/>
</dbReference>
<dbReference type="PROSITE" id="PS51348">
    <property type="entry name" value="GLYCOSYL_HYDROL_F22_2"/>
    <property type="match status" value="1"/>
</dbReference>
<keyword evidence="14" id="KW-1185">Reference proteome</keyword>
<evidence type="ECO:0000256" key="2">
    <source>
        <dbReference type="ARBA" id="ARBA00004613"/>
    </source>
</evidence>
<evidence type="ECO:0000313" key="14">
    <source>
        <dbReference type="Proteomes" id="UP000291022"/>
    </source>
</evidence>
<feature type="domain" description="Glycosyl hydrolases family 22 (GH22)" evidence="12">
    <location>
        <begin position="85"/>
        <end position="103"/>
    </location>
</feature>
<dbReference type="Ensembl" id="ENSUAMT00000039761.1">
    <property type="protein sequence ID" value="ENSUAMP00000035714.1"/>
    <property type="gene ID" value="ENSUAMG00000027112.1"/>
</dbReference>
<reference evidence="14" key="1">
    <citation type="submission" date="2016-06" db="EMBL/GenBank/DDBJ databases">
        <title>De novo assembly and RNA-Seq shows season-dependent expression and editing in black bear kidneys.</title>
        <authorList>
            <person name="Korstanje R."/>
            <person name="Srivastava A."/>
            <person name="Sarsani V.K."/>
            <person name="Sheehan S.M."/>
            <person name="Seger R.L."/>
            <person name="Barter M.E."/>
            <person name="Lindqvist C."/>
            <person name="Brody L.C."/>
            <person name="Mullikin J.C."/>
        </authorList>
    </citation>
    <scope>NUCLEOTIDE SEQUENCE [LARGE SCALE GENOMIC DNA]</scope>
</reference>
<dbReference type="GO" id="GO:0005989">
    <property type="term" value="P:lactose biosynthetic process"/>
    <property type="evidence" value="ECO:0007669"/>
    <property type="project" value="UniProtKB-KW"/>
</dbReference>
<evidence type="ECO:0000313" key="13">
    <source>
        <dbReference type="Ensembl" id="ENSUAMP00000035714.1"/>
    </source>
</evidence>
<dbReference type="PRINTS" id="PR00135">
    <property type="entry name" value="LYZLACT"/>
</dbReference>
<dbReference type="AlphaFoldDB" id="A0A452SS98"/>
<keyword evidence="6" id="KW-0494">Milk protein</keyword>
<reference evidence="13" key="3">
    <citation type="submission" date="2025-09" db="UniProtKB">
        <authorList>
            <consortium name="Ensembl"/>
        </authorList>
    </citation>
    <scope>IDENTIFICATION</scope>
</reference>
<evidence type="ECO:0000256" key="9">
    <source>
        <dbReference type="ARBA" id="ARBA00023157"/>
    </source>
</evidence>
<dbReference type="SMART" id="SM00263">
    <property type="entry name" value="LYZ1"/>
    <property type="match status" value="1"/>
</dbReference>
<keyword evidence="7" id="KW-0106">Calcium</keyword>
<dbReference type="Gene3D" id="1.10.530.10">
    <property type="match status" value="1"/>
</dbReference>
<evidence type="ECO:0000256" key="6">
    <source>
        <dbReference type="ARBA" id="ARBA00022743"/>
    </source>
</evidence>
<dbReference type="PRINTS" id="PR00136">
    <property type="entry name" value="LACTALBUMIN"/>
</dbReference>
<dbReference type="PANTHER" id="PTHR11407:SF32">
    <property type="entry name" value="ALPHA-LACTALBUMIN"/>
    <property type="match status" value="1"/>
</dbReference>
<reference evidence="13" key="2">
    <citation type="submission" date="2025-08" db="UniProtKB">
        <authorList>
            <consortium name="Ensembl"/>
        </authorList>
    </citation>
    <scope>IDENTIFICATION</scope>
</reference>
<dbReference type="GO" id="GO:0032991">
    <property type="term" value="C:protein-containing complex"/>
    <property type="evidence" value="ECO:0007669"/>
    <property type="project" value="Ensembl"/>
</dbReference>
<evidence type="ECO:0000256" key="4">
    <source>
        <dbReference type="ARBA" id="ARBA00022525"/>
    </source>
</evidence>
<dbReference type="STRING" id="9643.ENSUAMP00000035714"/>
<proteinExistence type="inferred from homology"/>
<evidence type="ECO:0000256" key="5">
    <source>
        <dbReference type="ARBA" id="ARBA00022723"/>
    </source>
</evidence>
<protein>
    <recommendedName>
        <fullName evidence="10">Lactose synthase B protein</fullName>
    </recommendedName>
</protein>
<dbReference type="OMA" id="ICNIPCE"/>
<dbReference type="InterPro" id="IPR023346">
    <property type="entry name" value="Lysozyme-like_dom_sf"/>
</dbReference>
<dbReference type="Proteomes" id="UP000291022">
    <property type="component" value="Unassembled WGS sequence"/>
</dbReference>
<evidence type="ECO:0000256" key="11">
    <source>
        <dbReference type="RuleBase" id="RU004440"/>
    </source>
</evidence>
<evidence type="ECO:0000256" key="7">
    <source>
        <dbReference type="ARBA" id="ARBA00022837"/>
    </source>
</evidence>
<dbReference type="GO" id="GO:0003796">
    <property type="term" value="F:lysozyme activity"/>
    <property type="evidence" value="ECO:0007669"/>
    <property type="project" value="TreeGrafter"/>
</dbReference>
<organism evidence="13 14">
    <name type="scientific">Ursus americanus</name>
    <name type="common">American black bear</name>
    <name type="synonym">Euarctos americanus</name>
    <dbReference type="NCBI Taxonomy" id="9643"/>
    <lineage>
        <taxon>Eukaryota</taxon>
        <taxon>Metazoa</taxon>
        <taxon>Chordata</taxon>
        <taxon>Craniata</taxon>
        <taxon>Vertebrata</taxon>
        <taxon>Euteleostomi</taxon>
        <taxon>Mammalia</taxon>
        <taxon>Eutheria</taxon>
        <taxon>Laurasiatheria</taxon>
        <taxon>Carnivora</taxon>
        <taxon>Caniformia</taxon>
        <taxon>Ursidae</taxon>
        <taxon>Ursus</taxon>
    </lineage>
</organism>
<keyword evidence="4" id="KW-0964">Secreted</keyword>
<dbReference type="SUPFAM" id="SSF53955">
    <property type="entry name" value="Lysozyme-like"/>
    <property type="match status" value="1"/>
</dbReference>
<dbReference type="GO" id="GO:0050830">
    <property type="term" value="P:defense response to Gram-positive bacterium"/>
    <property type="evidence" value="ECO:0007669"/>
    <property type="project" value="TreeGrafter"/>
</dbReference>
<gene>
    <name evidence="13" type="primary">LALBA</name>
</gene>
<dbReference type="InterPro" id="IPR000545">
    <property type="entry name" value="Lactalbumin"/>
</dbReference>
<dbReference type="InterPro" id="IPR019799">
    <property type="entry name" value="Glyco_hydro_22_CS"/>
</dbReference>
<evidence type="ECO:0000256" key="3">
    <source>
        <dbReference type="ARBA" id="ARBA00011582"/>
    </source>
</evidence>
<accession>A0A452SS98</accession>
<dbReference type="GO" id="GO:0005509">
    <property type="term" value="F:calcium ion binding"/>
    <property type="evidence" value="ECO:0007669"/>
    <property type="project" value="InterPro"/>
</dbReference>
<dbReference type="FunFam" id="1.10.530.10:FF:000014">
    <property type="entry name" value="Alpha-lactalbumin"/>
    <property type="match status" value="1"/>
</dbReference>
<sequence>QITRPALRTAGCLSTVWGSCKRFSTAIQSCLCLTHWPGICTIFHTSGYDTQTIVNNNGSTEYGLFQINNKFWCRDNQILQSRNICDISCDKFLDDDLTDDMICAKKILDKEGIDYWLAHKPLCSEKLEQWHCEKL</sequence>
<dbReference type="GO" id="GO:0050829">
    <property type="term" value="P:defense response to Gram-negative bacterium"/>
    <property type="evidence" value="ECO:0007669"/>
    <property type="project" value="TreeGrafter"/>
</dbReference>
<keyword evidence="9" id="KW-1015">Disulfide bond</keyword>
<keyword evidence="8" id="KW-0422">Lactose biosynthesis</keyword>